<evidence type="ECO:0008006" key="3">
    <source>
        <dbReference type="Google" id="ProtNLM"/>
    </source>
</evidence>
<keyword evidence="2" id="KW-1185">Reference proteome</keyword>
<protein>
    <recommendedName>
        <fullName evidence="3">Alpha-galactosidase A</fullName>
    </recommendedName>
</protein>
<dbReference type="InterPro" id="IPR052396">
    <property type="entry name" value="Meiotic_Drive_Suppr_Kinase"/>
</dbReference>
<dbReference type="EMBL" id="JAPQKL010000006">
    <property type="protein sequence ID" value="KAJ5124884.1"/>
    <property type="molecule type" value="Genomic_DNA"/>
</dbReference>
<dbReference type="Proteomes" id="UP001149079">
    <property type="component" value="Unassembled WGS sequence"/>
</dbReference>
<reference evidence="1" key="1">
    <citation type="submission" date="2022-11" db="EMBL/GenBank/DDBJ databases">
        <authorList>
            <person name="Petersen C."/>
        </authorList>
    </citation>
    <scope>NUCLEOTIDE SEQUENCE</scope>
    <source>
        <strain evidence="1">IBT 22155</strain>
    </source>
</reference>
<dbReference type="PANTHER" id="PTHR37171">
    <property type="entry name" value="SERINE/THREONINE-PROTEIN KINASE YRZF-RELATED"/>
    <property type="match status" value="1"/>
</dbReference>
<dbReference type="SUPFAM" id="SSF56112">
    <property type="entry name" value="Protein kinase-like (PK-like)"/>
    <property type="match status" value="1"/>
</dbReference>
<dbReference type="Gene3D" id="1.10.510.10">
    <property type="entry name" value="Transferase(Phosphotransferase) domain 1"/>
    <property type="match status" value="1"/>
</dbReference>
<dbReference type="RefSeq" id="XP_056519283.1">
    <property type="nucleotide sequence ID" value="XM_056669453.1"/>
</dbReference>
<dbReference type="PANTHER" id="PTHR37171:SF1">
    <property type="entry name" value="SERINE_THREONINE-PROTEIN KINASE YRZF-RELATED"/>
    <property type="match status" value="1"/>
</dbReference>
<dbReference type="Pfam" id="PF06293">
    <property type="entry name" value="Kdo"/>
    <property type="match status" value="1"/>
</dbReference>
<dbReference type="AlphaFoldDB" id="A0A9W9KWM4"/>
<accession>A0A9W9KWM4</accession>
<evidence type="ECO:0000313" key="1">
    <source>
        <dbReference type="EMBL" id="KAJ5124884.1"/>
    </source>
</evidence>
<dbReference type="GeneID" id="81408623"/>
<gene>
    <name evidence="1" type="ORF">N7515_008709</name>
</gene>
<evidence type="ECO:0000313" key="2">
    <source>
        <dbReference type="Proteomes" id="UP001149079"/>
    </source>
</evidence>
<reference evidence="1" key="2">
    <citation type="journal article" date="2023" name="IMA Fungus">
        <title>Comparative genomic study of the Penicillium genus elucidates a diverse pangenome and 15 lateral gene transfer events.</title>
        <authorList>
            <person name="Petersen C."/>
            <person name="Sorensen T."/>
            <person name="Nielsen M.R."/>
            <person name="Sondergaard T.E."/>
            <person name="Sorensen J.L."/>
            <person name="Fitzpatrick D.A."/>
            <person name="Frisvad J.C."/>
            <person name="Nielsen K.L."/>
        </authorList>
    </citation>
    <scope>NUCLEOTIDE SEQUENCE</scope>
    <source>
        <strain evidence="1">IBT 22155</strain>
    </source>
</reference>
<dbReference type="OrthoDB" id="2687876at2759"/>
<sequence>MNNPIELLQAEADENDQSYFRLLVNGRIKYVTIDPGLYNVEDMCFGPSLISLLPLYQLANGILDCVQNVWHETSVEYTELEVGEKLRTGIYEVKCHLFNEPVVIKFARFDWEIQYLENETTAYQWIEGYEIGPRFLGHLREDGRVIGFLMERIKDARHAGPQDLEACRQVLARLHDLGIHHGDTNRFNFLVRGSMAVLIDFDSARKCDDRDALVREMELLPDSLGDLSRGGGGGLL</sequence>
<name>A0A9W9KWM4_9EURO</name>
<proteinExistence type="predicted"/>
<comment type="caution">
    <text evidence="1">The sequence shown here is derived from an EMBL/GenBank/DDBJ whole genome shotgun (WGS) entry which is preliminary data.</text>
</comment>
<organism evidence="1 2">
    <name type="scientific">Penicillium bovifimosum</name>
    <dbReference type="NCBI Taxonomy" id="126998"/>
    <lineage>
        <taxon>Eukaryota</taxon>
        <taxon>Fungi</taxon>
        <taxon>Dikarya</taxon>
        <taxon>Ascomycota</taxon>
        <taxon>Pezizomycotina</taxon>
        <taxon>Eurotiomycetes</taxon>
        <taxon>Eurotiomycetidae</taxon>
        <taxon>Eurotiales</taxon>
        <taxon>Aspergillaceae</taxon>
        <taxon>Penicillium</taxon>
    </lineage>
</organism>
<dbReference type="InterPro" id="IPR011009">
    <property type="entry name" value="Kinase-like_dom_sf"/>
</dbReference>